<dbReference type="InterPro" id="IPR024478">
    <property type="entry name" value="HlyB_4HB_MCP"/>
</dbReference>
<dbReference type="GO" id="GO:0007165">
    <property type="term" value="P:signal transduction"/>
    <property type="evidence" value="ECO:0007669"/>
    <property type="project" value="UniProtKB-KW"/>
</dbReference>
<dbReference type="CDD" id="cd06225">
    <property type="entry name" value="HAMP"/>
    <property type="match status" value="1"/>
</dbReference>
<feature type="transmembrane region" description="Helical" evidence="5">
    <location>
        <begin position="189"/>
        <end position="214"/>
    </location>
</feature>
<dbReference type="KEGG" id="gfe:Gferi_15005"/>
<dbReference type="Pfam" id="PF00015">
    <property type="entry name" value="MCPsignal"/>
    <property type="match status" value="1"/>
</dbReference>
<comment type="similarity">
    <text evidence="2">Belongs to the methyl-accepting chemotaxis (MCP) protein family.</text>
</comment>
<evidence type="ECO:0000313" key="8">
    <source>
        <dbReference type="EMBL" id="AOT73146.1"/>
    </source>
</evidence>
<dbReference type="PANTHER" id="PTHR32089:SF112">
    <property type="entry name" value="LYSOZYME-LIKE PROTEIN-RELATED"/>
    <property type="match status" value="1"/>
</dbReference>
<dbReference type="Proteomes" id="UP000095743">
    <property type="component" value="Chromosome"/>
</dbReference>
<dbReference type="EMBL" id="CP017269">
    <property type="protein sequence ID" value="AOT73146.1"/>
    <property type="molecule type" value="Genomic_DNA"/>
</dbReference>
<dbReference type="SMART" id="SM00283">
    <property type="entry name" value="MA"/>
    <property type="match status" value="1"/>
</dbReference>
<keyword evidence="4" id="KW-0175">Coiled coil</keyword>
<dbReference type="RefSeq" id="WP_069981454.1">
    <property type="nucleotide sequence ID" value="NZ_CP017269.1"/>
</dbReference>
<evidence type="ECO:0008006" key="10">
    <source>
        <dbReference type="Google" id="ProtNLM"/>
    </source>
</evidence>
<proteinExistence type="inferred from homology"/>
<evidence type="ECO:0000313" key="9">
    <source>
        <dbReference type="Proteomes" id="UP000095743"/>
    </source>
</evidence>
<evidence type="ECO:0000259" key="7">
    <source>
        <dbReference type="PROSITE" id="PS50885"/>
    </source>
</evidence>
<feature type="domain" description="HAMP" evidence="7">
    <location>
        <begin position="212"/>
        <end position="264"/>
    </location>
</feature>
<accession>A0A1D8GQG4</accession>
<organism evidence="8 9">
    <name type="scientific">Geosporobacter ferrireducens</name>
    <dbReference type="NCBI Taxonomy" id="1424294"/>
    <lineage>
        <taxon>Bacteria</taxon>
        <taxon>Bacillati</taxon>
        <taxon>Bacillota</taxon>
        <taxon>Clostridia</taxon>
        <taxon>Peptostreptococcales</taxon>
        <taxon>Thermotaleaceae</taxon>
        <taxon>Geosporobacter</taxon>
    </lineage>
</organism>
<evidence type="ECO:0000259" key="6">
    <source>
        <dbReference type="PROSITE" id="PS50111"/>
    </source>
</evidence>
<evidence type="ECO:0000256" key="1">
    <source>
        <dbReference type="ARBA" id="ARBA00023224"/>
    </source>
</evidence>
<keyword evidence="5" id="KW-1133">Transmembrane helix</keyword>
<dbReference type="AlphaFoldDB" id="A0A1D8GQG4"/>
<evidence type="ECO:0000256" key="3">
    <source>
        <dbReference type="PROSITE-ProRule" id="PRU00284"/>
    </source>
</evidence>
<evidence type="ECO:0000256" key="2">
    <source>
        <dbReference type="ARBA" id="ARBA00029447"/>
    </source>
</evidence>
<dbReference type="PROSITE" id="PS50111">
    <property type="entry name" value="CHEMOTAXIS_TRANSDUC_2"/>
    <property type="match status" value="1"/>
</dbReference>
<dbReference type="InterPro" id="IPR047347">
    <property type="entry name" value="YvaQ-like_sensor"/>
</dbReference>
<gene>
    <name evidence="8" type="ORF">Gferi_15005</name>
</gene>
<feature type="transmembrane region" description="Helical" evidence="5">
    <location>
        <begin position="13"/>
        <end position="32"/>
    </location>
</feature>
<keyword evidence="5" id="KW-0472">Membrane</keyword>
<dbReference type="CDD" id="cd19411">
    <property type="entry name" value="MCP2201-like_sensor"/>
    <property type="match status" value="1"/>
</dbReference>
<dbReference type="SUPFAM" id="SSF58104">
    <property type="entry name" value="Methyl-accepting chemotaxis protein (MCP) signaling domain"/>
    <property type="match status" value="1"/>
</dbReference>
<dbReference type="Pfam" id="PF12729">
    <property type="entry name" value="4HB_MCP_1"/>
    <property type="match status" value="1"/>
</dbReference>
<reference evidence="8 9" key="1">
    <citation type="submission" date="2016-09" db="EMBL/GenBank/DDBJ databases">
        <title>Genomic analysis reveals versatility of anaerobic energy metabolism of Geosporobacter ferrireducens IRF9 of phylum Firmicutes.</title>
        <authorList>
            <person name="Kim S.-J."/>
        </authorList>
    </citation>
    <scope>NUCLEOTIDE SEQUENCE [LARGE SCALE GENOMIC DNA]</scope>
    <source>
        <strain evidence="8 9">IRF9</strain>
    </source>
</reference>
<keyword evidence="5" id="KW-0812">Transmembrane</keyword>
<sequence length="570" mass="63341">MKWYLNLKTGTKIISGFLILSILIGLVGFIGITNMKVINEGMNVMYHDRLIPIQLLGEIQKNVMSIRMNLFHLLMYENKLSVSEVKKIINELKDETDELIKRYTSIALVEEEEQLLQQFTNHLTEYGYAQSKYVALVESNNMSGAAIAFENIKKTGDAVQQSLDHLINFNNQSGEEIKFRSDDLYKKSVVNMIAIIVGAVIIAVLFGSILSVIITKPLKRSLRFAEDFGNGDLTQQIRIDRRDEIGLLIAALDKSVTNIQSLLKEIILSSSEMHVSSEELSAATEEVLAQMQHIDTATNGISRGTEDASVALEQVSTSSQKVSETTGQLVQKAREGSNAAVEIKQRADQMKREAEQSKEAAEKIYQEKQNKILTAIEDGRVVKEIEVMASGISSIAERINLLSLNAAIEAARAGEHGRGFAVVAEEVRKLAEESSKTVARIQGVIQQVHTAFMNLSGNANEILQFIDEKVKKDYDTLEKTGLQYKKDAEFINELIEDFSLKIERISLITNEVSEAIESVSATSEETTASSQEISSNVSQVVDALEKAAKVSQEQAEIAEKLNEMIQRFKV</sequence>
<dbReference type="SMART" id="SM00304">
    <property type="entry name" value="HAMP"/>
    <property type="match status" value="1"/>
</dbReference>
<evidence type="ECO:0000256" key="5">
    <source>
        <dbReference type="SAM" id="Phobius"/>
    </source>
</evidence>
<dbReference type="PROSITE" id="PS50885">
    <property type="entry name" value="HAMP"/>
    <property type="match status" value="1"/>
</dbReference>
<dbReference type="InterPro" id="IPR004089">
    <property type="entry name" value="MCPsignal_dom"/>
</dbReference>
<dbReference type="STRING" id="1424294.Gferi_15005"/>
<feature type="coiled-coil region" evidence="4">
    <location>
        <begin position="340"/>
        <end position="371"/>
    </location>
</feature>
<keyword evidence="9" id="KW-1185">Reference proteome</keyword>
<evidence type="ECO:0000256" key="4">
    <source>
        <dbReference type="SAM" id="Coils"/>
    </source>
</evidence>
<dbReference type="GO" id="GO:0016020">
    <property type="term" value="C:membrane"/>
    <property type="evidence" value="ECO:0007669"/>
    <property type="project" value="InterPro"/>
</dbReference>
<dbReference type="Pfam" id="PF00672">
    <property type="entry name" value="HAMP"/>
    <property type="match status" value="1"/>
</dbReference>
<keyword evidence="1 3" id="KW-0807">Transducer</keyword>
<dbReference type="Gene3D" id="1.10.287.950">
    <property type="entry name" value="Methyl-accepting chemotaxis protein"/>
    <property type="match status" value="1"/>
</dbReference>
<dbReference type="PANTHER" id="PTHR32089">
    <property type="entry name" value="METHYL-ACCEPTING CHEMOTAXIS PROTEIN MCPB"/>
    <property type="match status" value="1"/>
</dbReference>
<name>A0A1D8GQG4_9FIRM</name>
<dbReference type="InterPro" id="IPR003660">
    <property type="entry name" value="HAMP_dom"/>
</dbReference>
<feature type="domain" description="Methyl-accepting transducer" evidence="6">
    <location>
        <begin position="283"/>
        <end position="541"/>
    </location>
</feature>
<protein>
    <recommendedName>
        <fullName evidence="10">Chemotaxis protein</fullName>
    </recommendedName>
</protein>